<gene>
    <name evidence="1" type="ORF">ISU07_19270</name>
</gene>
<protein>
    <submittedName>
        <fullName evidence="1">Uncharacterized protein</fullName>
    </submittedName>
</protein>
<proteinExistence type="predicted"/>
<reference evidence="1" key="1">
    <citation type="submission" date="2020-11" db="EMBL/GenBank/DDBJ databases">
        <title>Nocardioides sp. nov., isolated from Soil of Cynanchum wilfordii Hemsley rhizosphere.</title>
        <authorList>
            <person name="Lee J.-S."/>
            <person name="Suh M.K."/>
            <person name="Kim J.-S."/>
        </authorList>
    </citation>
    <scope>NUCLEOTIDE SEQUENCE</scope>
    <source>
        <strain evidence="1">KCTC 19275</strain>
    </source>
</reference>
<comment type="caution">
    <text evidence="1">The sequence shown here is derived from an EMBL/GenBank/DDBJ whole genome shotgun (WGS) entry which is preliminary data.</text>
</comment>
<sequence length="147" mass="15596">MTSWTDDDGLMDQLADALAQESGVPPHRRRAAYGAFAWRTVDEDLLDLVHDSALQTTAAVRGAEDARTLAFAGGGLSLELEVDDSTLTGQLLSSGGGVEVTMERADGESRTARTDASGFFTLPGASGPTRFAVEIDGTVHRTEWLVL</sequence>
<dbReference type="EMBL" id="JADKPN010000014">
    <property type="protein sequence ID" value="MBF4765279.1"/>
    <property type="molecule type" value="Genomic_DNA"/>
</dbReference>
<evidence type="ECO:0000313" key="2">
    <source>
        <dbReference type="Proteomes" id="UP000640489"/>
    </source>
</evidence>
<keyword evidence="2" id="KW-1185">Reference proteome</keyword>
<name>A0A930VD47_9ACTN</name>
<accession>A0A930VD47</accession>
<evidence type="ECO:0000313" key="1">
    <source>
        <dbReference type="EMBL" id="MBF4765279.1"/>
    </source>
</evidence>
<organism evidence="1 2">
    <name type="scientific">Nocardioides islandensis</name>
    <dbReference type="NCBI Taxonomy" id="433663"/>
    <lineage>
        <taxon>Bacteria</taxon>
        <taxon>Bacillati</taxon>
        <taxon>Actinomycetota</taxon>
        <taxon>Actinomycetes</taxon>
        <taxon>Propionibacteriales</taxon>
        <taxon>Nocardioidaceae</taxon>
        <taxon>Nocardioides</taxon>
    </lineage>
</organism>
<dbReference type="AlphaFoldDB" id="A0A930VD47"/>
<dbReference type="RefSeq" id="WP_194708465.1">
    <property type="nucleotide sequence ID" value="NZ_JADKPN010000014.1"/>
</dbReference>
<dbReference type="Proteomes" id="UP000640489">
    <property type="component" value="Unassembled WGS sequence"/>
</dbReference>